<evidence type="ECO:0000313" key="1">
    <source>
        <dbReference type="EMBL" id="QID80064.1"/>
    </source>
</evidence>
<dbReference type="EMBL" id="CP048989">
    <property type="protein sequence ID" value="QID80064.1"/>
    <property type="molecule type" value="Genomic_DNA"/>
</dbReference>
<evidence type="ECO:0000313" key="2">
    <source>
        <dbReference type="Proteomes" id="UP000501346"/>
    </source>
</evidence>
<dbReference type="AlphaFoldDB" id="A0A6C1DV32"/>
<keyword evidence="2" id="KW-1185">Reference proteome</keyword>
<dbReference type="InterPro" id="IPR011032">
    <property type="entry name" value="GroES-like_sf"/>
</dbReference>
<dbReference type="Proteomes" id="UP000501346">
    <property type="component" value="Chromosome ScVIII"/>
</dbReference>
<proteinExistence type="predicted"/>
<dbReference type="OrthoDB" id="9992527at2759"/>
<name>A0A6C1DV32_SACPS</name>
<sequence length="77" mass="8521">MKAVVIEDGKAVVKEGVPIPELEQGFVLIKTLAVAGNRLIGHTLTTRSGLKDLFWDVTLPAKLSNWAQPSILKTFYW</sequence>
<reference evidence="1 2" key="1">
    <citation type="journal article" date="2019" name="BMC Genomics">
        <title>Chromosome level assembly and comparative genome analysis confirm lager-brewing yeasts originated from a single hybridization.</title>
        <authorList>
            <person name="Salazar A.N."/>
            <person name="Gorter de Vries A.R."/>
            <person name="van den Broek M."/>
            <person name="Brouwers N."/>
            <person name="de la Torre Cortes P."/>
            <person name="Kuijpers N.G.A."/>
            <person name="Daran J.G."/>
            <person name="Abeel T."/>
        </authorList>
    </citation>
    <scope>NUCLEOTIDE SEQUENCE [LARGE SCALE GENOMIC DNA]</scope>
    <source>
        <strain evidence="1 2">CBS 1483</strain>
    </source>
</reference>
<gene>
    <name evidence="1" type="ORF">GRS66_002369</name>
</gene>
<accession>A0A6C1DV32</accession>
<organism evidence="1 2">
    <name type="scientific">Saccharomyces pastorianus</name>
    <name type="common">Lager yeast</name>
    <name type="synonym">Saccharomyces cerevisiae x Saccharomyces eubayanus</name>
    <dbReference type="NCBI Taxonomy" id="27292"/>
    <lineage>
        <taxon>Eukaryota</taxon>
        <taxon>Fungi</taxon>
        <taxon>Dikarya</taxon>
        <taxon>Ascomycota</taxon>
        <taxon>Saccharomycotina</taxon>
        <taxon>Saccharomycetes</taxon>
        <taxon>Saccharomycetales</taxon>
        <taxon>Saccharomycetaceae</taxon>
        <taxon>Saccharomyces</taxon>
    </lineage>
</organism>
<dbReference type="SUPFAM" id="SSF50129">
    <property type="entry name" value="GroES-like"/>
    <property type="match status" value="1"/>
</dbReference>
<protein>
    <submittedName>
        <fullName evidence="1">Uncharacterized protein</fullName>
    </submittedName>
</protein>